<dbReference type="OrthoDB" id="1118652at2"/>
<dbReference type="STRING" id="679937.Bcop_2040"/>
<accession>F3ZSX3</accession>
<dbReference type="AlphaFoldDB" id="F3ZSX3"/>
<dbReference type="eggNOG" id="ENOG5030EXX">
    <property type="taxonomic scope" value="Bacteria"/>
</dbReference>
<evidence type="ECO:0000313" key="4">
    <source>
        <dbReference type="Proteomes" id="UP000018439"/>
    </source>
</evidence>
<sequence>MKVRKLSGLVLMSSVLALSACGNASQSKSSQTTAQTENVPKEATALEVDLLLAQAATLINQEVSVEGVCTHICAHGGKKIFLMGSDDTQTIRVESGNLGAFKSECVNHIVTVKGVLKEDRIDEAYLQAWEAQLKESAEKHGEGEGCTTEKVARGETANTTDTRIADFRERIAKREAEEGKAYLSFYHIEATDYEIQS</sequence>
<name>F3ZSX3_9BACE</name>
<feature type="chain" id="PRO_5003303863" description="Lipoprotein" evidence="2">
    <location>
        <begin position="21"/>
        <end position="197"/>
    </location>
</feature>
<evidence type="ECO:0000256" key="2">
    <source>
        <dbReference type="SAM" id="SignalP"/>
    </source>
</evidence>
<protein>
    <recommendedName>
        <fullName evidence="5">Lipoprotein</fullName>
    </recommendedName>
</protein>
<dbReference type="Proteomes" id="UP000018439">
    <property type="component" value="Chromosome"/>
</dbReference>
<keyword evidence="2" id="KW-0732">Signal</keyword>
<proteinExistence type="predicted"/>
<evidence type="ECO:0000313" key="3">
    <source>
        <dbReference type="EMBL" id="EGJ72214.1"/>
    </source>
</evidence>
<reference evidence="3 4" key="1">
    <citation type="journal article" date="2011" name="Stand. Genomic Sci.">
        <title>Non-contiguous finished genome sequence of Bacteroides coprosuis type strain (PC139).</title>
        <authorList>
            <person name="Land M."/>
            <person name="Held B."/>
            <person name="Gronow S."/>
            <person name="Abt B."/>
            <person name="Lucas S."/>
            <person name="Del Rio T.G."/>
            <person name="Nolan M."/>
            <person name="Tice H."/>
            <person name="Cheng J.F."/>
            <person name="Pitluck S."/>
            <person name="Liolios K."/>
            <person name="Pagani I."/>
            <person name="Ivanova N."/>
            <person name="Mavromatis K."/>
            <person name="Mikhailova N."/>
            <person name="Pati A."/>
            <person name="Tapia R."/>
            <person name="Han C."/>
            <person name="Goodwin L."/>
            <person name="Chen A."/>
            <person name="Palaniappan K."/>
            <person name="Hauser L."/>
            <person name="Brambilla E.M."/>
            <person name="Rohde M."/>
            <person name="Goker M."/>
            <person name="Detter J.C."/>
            <person name="Woyke T."/>
            <person name="Bristow J."/>
            <person name="Eisen J.A."/>
            <person name="Markowitz V."/>
            <person name="Hugenholtz P."/>
            <person name="Kyrpides N.C."/>
            <person name="Klenk H.P."/>
            <person name="Lapidus A."/>
        </authorList>
    </citation>
    <scope>NUCLEOTIDE SEQUENCE [LARGE SCALE GENOMIC DNA]</scope>
    <source>
        <strain evidence="3 4">DSM 18011</strain>
    </source>
</reference>
<dbReference type="EMBL" id="CM001167">
    <property type="protein sequence ID" value="EGJ72214.1"/>
    <property type="molecule type" value="Genomic_DNA"/>
</dbReference>
<dbReference type="PROSITE" id="PS51257">
    <property type="entry name" value="PROKAR_LIPOPROTEIN"/>
    <property type="match status" value="1"/>
</dbReference>
<gene>
    <name evidence="3" type="ORF">Bcop_2040</name>
</gene>
<evidence type="ECO:0000256" key="1">
    <source>
        <dbReference type="SAM" id="MobiDB-lite"/>
    </source>
</evidence>
<evidence type="ECO:0008006" key="5">
    <source>
        <dbReference type="Google" id="ProtNLM"/>
    </source>
</evidence>
<keyword evidence="4" id="KW-1185">Reference proteome</keyword>
<feature type="region of interest" description="Disordered" evidence="1">
    <location>
        <begin position="136"/>
        <end position="158"/>
    </location>
</feature>
<organism evidence="3 4">
    <name type="scientific">Bacteroides coprosuis DSM 18011</name>
    <dbReference type="NCBI Taxonomy" id="679937"/>
    <lineage>
        <taxon>Bacteria</taxon>
        <taxon>Pseudomonadati</taxon>
        <taxon>Bacteroidota</taxon>
        <taxon>Bacteroidia</taxon>
        <taxon>Bacteroidales</taxon>
        <taxon>Bacteroidaceae</taxon>
        <taxon>Bacteroides</taxon>
    </lineage>
</organism>
<feature type="signal peptide" evidence="2">
    <location>
        <begin position="1"/>
        <end position="20"/>
    </location>
</feature>
<dbReference type="HOGENOM" id="CLU_100192_0_0_10"/>